<feature type="transmembrane region" description="Helical" evidence="7">
    <location>
        <begin position="325"/>
        <end position="348"/>
    </location>
</feature>
<evidence type="ECO:0000256" key="2">
    <source>
        <dbReference type="ARBA" id="ARBA00022475"/>
    </source>
</evidence>
<dbReference type="GeneID" id="72185549"/>
<dbReference type="GO" id="GO:0005886">
    <property type="term" value="C:plasma membrane"/>
    <property type="evidence" value="ECO:0007669"/>
    <property type="project" value="UniProtKB-SubCell"/>
</dbReference>
<evidence type="ECO:0000256" key="4">
    <source>
        <dbReference type="ARBA" id="ARBA00022989"/>
    </source>
</evidence>
<reference evidence="8 9" key="1">
    <citation type="submission" date="2022-04" db="EMBL/GenBank/DDBJ databases">
        <title>Diverse halophilic archaea isolated from saline environments.</title>
        <authorList>
            <person name="Cui H.-L."/>
        </authorList>
    </citation>
    <scope>NUCLEOTIDE SEQUENCE [LARGE SCALE GENOMIC DNA]</scope>
    <source>
        <strain evidence="8 9">XZYJT49</strain>
    </source>
</reference>
<keyword evidence="9" id="KW-1185">Reference proteome</keyword>
<evidence type="ECO:0000256" key="7">
    <source>
        <dbReference type="SAM" id="Phobius"/>
    </source>
</evidence>
<evidence type="ECO:0000313" key="9">
    <source>
        <dbReference type="Proteomes" id="UP000830729"/>
    </source>
</evidence>
<keyword evidence="2" id="KW-1003">Cell membrane</keyword>
<evidence type="ECO:0000256" key="1">
    <source>
        <dbReference type="ARBA" id="ARBA00004651"/>
    </source>
</evidence>
<dbReference type="InterPro" id="IPR001851">
    <property type="entry name" value="ABC_transp_permease"/>
</dbReference>
<dbReference type="RefSeq" id="WP_248648955.1">
    <property type="nucleotide sequence ID" value="NZ_CP096659.1"/>
</dbReference>
<feature type="transmembrane region" description="Helical" evidence="7">
    <location>
        <begin position="238"/>
        <end position="256"/>
    </location>
</feature>
<dbReference type="InterPro" id="IPR043428">
    <property type="entry name" value="LivM-like"/>
</dbReference>
<dbReference type="GO" id="GO:0015658">
    <property type="term" value="F:branched-chain amino acid transmembrane transporter activity"/>
    <property type="evidence" value="ECO:0007669"/>
    <property type="project" value="InterPro"/>
</dbReference>
<protein>
    <submittedName>
        <fullName evidence="8">Branched-chain amino acid ABC transporter permease</fullName>
    </submittedName>
</protein>
<dbReference type="KEGG" id="halx:M0R89_10080"/>
<dbReference type="Pfam" id="PF02653">
    <property type="entry name" value="BPD_transp_2"/>
    <property type="match status" value="1"/>
</dbReference>
<evidence type="ECO:0000256" key="6">
    <source>
        <dbReference type="SAM" id="MobiDB-lite"/>
    </source>
</evidence>
<feature type="transmembrane region" description="Helical" evidence="7">
    <location>
        <begin position="58"/>
        <end position="76"/>
    </location>
</feature>
<dbReference type="PANTHER" id="PTHR30482">
    <property type="entry name" value="HIGH-AFFINITY BRANCHED-CHAIN AMINO ACID TRANSPORT SYSTEM PERMEASE"/>
    <property type="match status" value="1"/>
</dbReference>
<feature type="transmembrane region" description="Helical" evidence="7">
    <location>
        <begin position="88"/>
        <end position="106"/>
    </location>
</feature>
<comment type="subcellular location">
    <subcellularLocation>
        <location evidence="1">Cell membrane</location>
        <topology evidence="1">Multi-pass membrane protein</topology>
    </subcellularLocation>
</comment>
<keyword evidence="4 7" id="KW-1133">Transmembrane helix</keyword>
<dbReference type="CDD" id="cd06581">
    <property type="entry name" value="TM_PBP1_LivM_like"/>
    <property type="match status" value="1"/>
</dbReference>
<feature type="transmembrane region" description="Helical" evidence="7">
    <location>
        <begin position="27"/>
        <end position="51"/>
    </location>
</feature>
<feature type="transmembrane region" description="Helical" evidence="7">
    <location>
        <begin position="113"/>
        <end position="135"/>
    </location>
</feature>
<name>A0A8U0HQ81_9EURY</name>
<feature type="transmembrane region" description="Helical" evidence="7">
    <location>
        <begin position="268"/>
        <end position="301"/>
    </location>
</feature>
<organism evidence="8 9">
    <name type="scientific">Halorussus limi</name>
    <dbReference type="NCBI Taxonomy" id="2938695"/>
    <lineage>
        <taxon>Archaea</taxon>
        <taxon>Methanobacteriati</taxon>
        <taxon>Methanobacteriota</taxon>
        <taxon>Stenosarchaea group</taxon>
        <taxon>Halobacteria</taxon>
        <taxon>Halobacteriales</taxon>
        <taxon>Haladaptataceae</taxon>
        <taxon>Halorussus</taxon>
    </lineage>
</organism>
<accession>A0A8U0HQ81</accession>
<feature type="region of interest" description="Disordered" evidence="6">
    <location>
        <begin position="357"/>
        <end position="418"/>
    </location>
</feature>
<feature type="transmembrane region" description="Helical" evidence="7">
    <location>
        <begin position="188"/>
        <end position="207"/>
    </location>
</feature>
<keyword evidence="5 7" id="KW-0472">Membrane</keyword>
<evidence type="ECO:0000256" key="3">
    <source>
        <dbReference type="ARBA" id="ARBA00022692"/>
    </source>
</evidence>
<dbReference type="Proteomes" id="UP000830729">
    <property type="component" value="Chromosome"/>
</dbReference>
<gene>
    <name evidence="8" type="ORF">M0R89_10080</name>
</gene>
<dbReference type="EMBL" id="CP096659">
    <property type="protein sequence ID" value="UPV72896.1"/>
    <property type="molecule type" value="Genomic_DNA"/>
</dbReference>
<evidence type="ECO:0000313" key="8">
    <source>
        <dbReference type="EMBL" id="UPV72896.1"/>
    </source>
</evidence>
<feature type="transmembrane region" description="Helical" evidence="7">
    <location>
        <begin position="141"/>
        <end position="160"/>
    </location>
</feature>
<evidence type="ECO:0000256" key="5">
    <source>
        <dbReference type="ARBA" id="ARBA00023136"/>
    </source>
</evidence>
<dbReference type="PANTHER" id="PTHR30482:SF20">
    <property type="entry name" value="HIGH-AFFINITY BRANCHED-CHAIN AMINO ACID TRANSPORT SYSTEM PERMEASE PROTEIN LIVM"/>
    <property type="match status" value="1"/>
</dbReference>
<sequence length="418" mass="43837">MSGETTSDPASYRDLLDPSSLALRHRLGLVGLVALGLLPFTNDLAGLLGLGALGVDRLMVLKLTGALYFAVFAMSWDAVSGYTGQISFGHGLFFAVGGYTSALLNLNWGVDPAIAIVVGMVFAALAGVVVGVPALRLEGPYLSLVTLVAPLILLQLFIVFSDTFGGELGLSSPENLLAFESFETAITANYYLAFGLFVFVLVLLLAVTRSDAGSVFTAIREDEDAVAAAGLDPAKFKVFAFVLSAAVGGLAGAMFVHTPVGNPQPSQLLVLTVSIEVIIASVLGGMGTIVGPAVGGLFYYMFRDYLSGVSWTVPVADVPVSELDLLLFSLITLALLFFLPGGIVRWTIRNGRRALRRGGRNGGERAVPDGGTDPSDGDDTNAGGEPETGTSPLERTLAAYREAFDDESTDDRTDGGRR</sequence>
<keyword evidence="3 7" id="KW-0812">Transmembrane</keyword>
<dbReference type="AlphaFoldDB" id="A0A8U0HQ81"/>
<proteinExistence type="predicted"/>